<feature type="chain" id="PRO_5035779559" evidence="4">
    <location>
        <begin position="23"/>
        <end position="345"/>
    </location>
</feature>
<dbReference type="GO" id="GO:0006629">
    <property type="term" value="P:lipid metabolic process"/>
    <property type="evidence" value="ECO:0007669"/>
    <property type="project" value="UniProtKB-KW"/>
</dbReference>
<keyword evidence="2" id="KW-0378">Hydrolase</keyword>
<dbReference type="InterPro" id="IPR036514">
    <property type="entry name" value="SGNH_hydro_sf"/>
</dbReference>
<dbReference type="Gene3D" id="3.40.50.1110">
    <property type="entry name" value="SGNH hydrolase"/>
    <property type="match status" value="1"/>
</dbReference>
<comment type="caution">
    <text evidence="5">The sequence shown here is derived from an EMBL/GenBank/DDBJ whole genome shotgun (WGS) entry which is preliminary data.</text>
</comment>
<sequence length="345" mass="38739">MNKFIVFILFTVFICQLCSVESTSHNVKAIYAFGDSYVDTGNVNHENGNLAWDKPYGILWPGYADGRFSDGQIETDYIAHYFNLSSPVPFNKILNHNTYNGINFAVGSSGVTYANKKPTLNVQINQFEECLENGIIRKQDLQNSIAFIGTGVNDYSSYKGSNETIPALVDNVVDGLAWNVLRLFKMGIHNILVSNLAPVSCFPQYTATYNYTHCLDNTTLTYKTQELHNIKLENAMTSLDKNVEGLKILLLDQSKAFQYLMDSASILGFEDSIIPCCKGAMDNDVLKCGKDDQYGHPLYSLCEDSTKALFWDGWHLTETAYEAIIQLYAFKLGFTKLADNLKSWL</sequence>
<organism evidence="5 6">
    <name type="scientific">Ceratodon purpureus</name>
    <name type="common">Fire moss</name>
    <name type="synonym">Dicranum purpureum</name>
    <dbReference type="NCBI Taxonomy" id="3225"/>
    <lineage>
        <taxon>Eukaryota</taxon>
        <taxon>Viridiplantae</taxon>
        <taxon>Streptophyta</taxon>
        <taxon>Embryophyta</taxon>
        <taxon>Bryophyta</taxon>
        <taxon>Bryophytina</taxon>
        <taxon>Bryopsida</taxon>
        <taxon>Dicranidae</taxon>
        <taxon>Pseudoditrichales</taxon>
        <taxon>Ditrichaceae</taxon>
        <taxon>Ceratodon</taxon>
    </lineage>
</organism>
<dbReference type="InterPro" id="IPR001087">
    <property type="entry name" value="GDSL"/>
</dbReference>
<dbReference type="SUPFAM" id="SSF52266">
    <property type="entry name" value="SGNH hydrolase"/>
    <property type="match status" value="1"/>
</dbReference>
<dbReference type="PANTHER" id="PTHR46020:SF4">
    <property type="entry name" value="OS04G0650200 PROTEIN"/>
    <property type="match status" value="1"/>
</dbReference>
<evidence type="ECO:0000256" key="3">
    <source>
        <dbReference type="ARBA" id="ARBA00023098"/>
    </source>
</evidence>
<dbReference type="EMBL" id="CM026431">
    <property type="protein sequence ID" value="KAG0559450.1"/>
    <property type="molecule type" value="Genomic_DNA"/>
</dbReference>
<feature type="signal peptide" evidence="4">
    <location>
        <begin position="1"/>
        <end position="22"/>
    </location>
</feature>
<accession>A0A8T0GKB9</accession>
<proteinExistence type="inferred from homology"/>
<evidence type="ECO:0000256" key="2">
    <source>
        <dbReference type="ARBA" id="ARBA00022801"/>
    </source>
</evidence>
<dbReference type="GO" id="GO:0016788">
    <property type="term" value="F:hydrolase activity, acting on ester bonds"/>
    <property type="evidence" value="ECO:0007669"/>
    <property type="project" value="InterPro"/>
</dbReference>
<dbReference type="PANTHER" id="PTHR46020">
    <property type="entry name" value="OSJNBB0059K02.9 PROTEIN"/>
    <property type="match status" value="1"/>
</dbReference>
<evidence type="ECO:0000313" key="5">
    <source>
        <dbReference type="EMBL" id="KAG0559450.1"/>
    </source>
</evidence>
<dbReference type="Proteomes" id="UP000822688">
    <property type="component" value="Chromosome 10"/>
</dbReference>
<comment type="similarity">
    <text evidence="1">Belongs to the 'GDSL' lipolytic enzyme family.</text>
</comment>
<keyword evidence="3" id="KW-0443">Lipid metabolism</keyword>
<dbReference type="AlphaFoldDB" id="A0A8T0GKB9"/>
<gene>
    <name evidence="5" type="ORF">KC19_10G105700</name>
</gene>
<evidence type="ECO:0000256" key="4">
    <source>
        <dbReference type="SAM" id="SignalP"/>
    </source>
</evidence>
<dbReference type="Pfam" id="PF00657">
    <property type="entry name" value="Lipase_GDSL"/>
    <property type="match status" value="1"/>
</dbReference>
<keyword evidence="4" id="KW-0732">Signal</keyword>
<reference evidence="5" key="1">
    <citation type="submission" date="2020-06" db="EMBL/GenBank/DDBJ databases">
        <title>WGS assembly of Ceratodon purpureus strain R40.</title>
        <authorList>
            <person name="Carey S.B."/>
            <person name="Jenkins J."/>
            <person name="Shu S."/>
            <person name="Lovell J.T."/>
            <person name="Sreedasyam A."/>
            <person name="Maumus F."/>
            <person name="Tiley G.P."/>
            <person name="Fernandez-Pozo N."/>
            <person name="Barry K."/>
            <person name="Chen C."/>
            <person name="Wang M."/>
            <person name="Lipzen A."/>
            <person name="Daum C."/>
            <person name="Saski C.A."/>
            <person name="Payton A.C."/>
            <person name="Mcbreen J.C."/>
            <person name="Conrad R.E."/>
            <person name="Kollar L.M."/>
            <person name="Olsson S."/>
            <person name="Huttunen S."/>
            <person name="Landis J.B."/>
            <person name="Wickett N.J."/>
            <person name="Johnson M.G."/>
            <person name="Rensing S.A."/>
            <person name="Grimwood J."/>
            <person name="Schmutz J."/>
            <person name="Mcdaniel S.F."/>
        </authorList>
    </citation>
    <scope>NUCLEOTIDE SEQUENCE</scope>
    <source>
        <strain evidence="5">R40</strain>
    </source>
</reference>
<keyword evidence="6" id="KW-1185">Reference proteome</keyword>
<name>A0A8T0GKB9_CERPU</name>
<evidence type="ECO:0000313" key="6">
    <source>
        <dbReference type="Proteomes" id="UP000822688"/>
    </source>
</evidence>
<protein>
    <submittedName>
        <fullName evidence="5">Uncharacterized protein</fullName>
    </submittedName>
</protein>
<evidence type="ECO:0000256" key="1">
    <source>
        <dbReference type="ARBA" id="ARBA00008668"/>
    </source>
</evidence>